<evidence type="ECO:0000313" key="1">
    <source>
        <dbReference type="EMBL" id="KAF9671657.1"/>
    </source>
</evidence>
<keyword evidence="2" id="KW-1185">Reference proteome</keyword>
<protein>
    <submittedName>
        <fullName evidence="1">Uncharacterized protein</fullName>
    </submittedName>
</protein>
<comment type="caution">
    <text evidence="1">The sequence shown here is derived from an EMBL/GenBank/DDBJ whole genome shotgun (WGS) entry which is preliminary data.</text>
</comment>
<accession>A0A835JI58</accession>
<proteinExistence type="predicted"/>
<organism evidence="1 2">
    <name type="scientific">Salix dunnii</name>
    <dbReference type="NCBI Taxonomy" id="1413687"/>
    <lineage>
        <taxon>Eukaryota</taxon>
        <taxon>Viridiplantae</taxon>
        <taxon>Streptophyta</taxon>
        <taxon>Embryophyta</taxon>
        <taxon>Tracheophyta</taxon>
        <taxon>Spermatophyta</taxon>
        <taxon>Magnoliopsida</taxon>
        <taxon>eudicotyledons</taxon>
        <taxon>Gunneridae</taxon>
        <taxon>Pentapetalae</taxon>
        <taxon>rosids</taxon>
        <taxon>fabids</taxon>
        <taxon>Malpighiales</taxon>
        <taxon>Salicaceae</taxon>
        <taxon>Saliceae</taxon>
        <taxon>Salix</taxon>
    </lineage>
</organism>
<name>A0A835JI58_9ROSI</name>
<reference evidence="1 2" key="1">
    <citation type="submission" date="2020-10" db="EMBL/GenBank/DDBJ databases">
        <title>Plant Genome Project.</title>
        <authorList>
            <person name="Zhang R.-G."/>
        </authorList>
    </citation>
    <scope>NUCLEOTIDE SEQUENCE [LARGE SCALE GENOMIC DNA]</scope>
    <source>
        <strain evidence="1">FAFU-HL-1</strain>
        <tissue evidence="1">Leaf</tissue>
    </source>
</reference>
<dbReference type="EMBL" id="JADGMS010000012">
    <property type="protein sequence ID" value="KAF9671657.1"/>
    <property type="molecule type" value="Genomic_DNA"/>
</dbReference>
<dbReference type="Proteomes" id="UP000657918">
    <property type="component" value="Unassembled WGS sequence"/>
</dbReference>
<evidence type="ECO:0000313" key="2">
    <source>
        <dbReference type="Proteomes" id="UP000657918"/>
    </source>
</evidence>
<sequence>MVVDGGCIKRRKDAAMEGKTTLLVLMLSKRRKLFRSHERNLSSSLLGTSIRVSNKTARTEAVSKRSTSNGMTYLASSSVLRSALRLRWCAC</sequence>
<gene>
    <name evidence="1" type="ORF">SADUNF_Sadunf12G0070400</name>
</gene>
<dbReference type="AlphaFoldDB" id="A0A835JI58"/>